<sequence>MGVPARPAPDRLLRAALSAAARGWPVMPLCPGAKRPVLRDWEHRATVDPEIIHGWWAEQPYNIGIATGPAGLLVIDLDDAHGQPPPEPWASWGVRHGRDVLAFLAREAGAPPPPRTYTVGTPRGGEHHYFLAPAGQRTRSTVGTLGWRVDTRGDGGYVIGAGSVHQGRRYTVLDPAPVAPLPRWLAEALTPPPPPEPRPLHLPSRRADAYLRAIVEDEAARVAHAPVGERNITLFKAAATLGALVAGGELDEWTARRVLREAAAVHLGVEGFTDTETARTITSGLRHGARQPRRLRD</sequence>
<dbReference type="Pfam" id="PF09250">
    <property type="entry name" value="Prim-Pol"/>
    <property type="match status" value="1"/>
</dbReference>
<dbReference type="EMBL" id="JAMTCP010000043">
    <property type="protein sequence ID" value="MCP2261530.1"/>
    <property type="molecule type" value="Genomic_DNA"/>
</dbReference>
<reference evidence="2 3" key="1">
    <citation type="submission" date="2022-06" db="EMBL/GenBank/DDBJ databases">
        <title>Genomic Encyclopedia of Archaeal and Bacterial Type Strains, Phase II (KMG-II): from individual species to whole genera.</title>
        <authorList>
            <person name="Goeker M."/>
        </authorList>
    </citation>
    <scope>NUCLEOTIDE SEQUENCE [LARGE SCALE GENOMIC DNA]</scope>
    <source>
        <strain evidence="2 3">DSM 40477</strain>
    </source>
</reference>
<dbReference type="SUPFAM" id="SSF56747">
    <property type="entry name" value="Prim-pol domain"/>
    <property type="match status" value="1"/>
</dbReference>
<feature type="domain" description="DNA primase/polymerase bifunctional N-terminal" evidence="1">
    <location>
        <begin position="16"/>
        <end position="185"/>
    </location>
</feature>
<protein>
    <submittedName>
        <fullName evidence="2">Bifunctional DNA primase/polymerase, N-terminal</fullName>
    </submittedName>
</protein>
<proteinExistence type="predicted"/>
<keyword evidence="3" id="KW-1185">Reference proteome</keyword>
<evidence type="ECO:0000259" key="1">
    <source>
        <dbReference type="SMART" id="SM00943"/>
    </source>
</evidence>
<dbReference type="RefSeq" id="WP_253672443.1">
    <property type="nucleotide sequence ID" value="NZ_JAMTCP010000043.1"/>
</dbReference>
<evidence type="ECO:0000313" key="3">
    <source>
        <dbReference type="Proteomes" id="UP001205311"/>
    </source>
</evidence>
<dbReference type="CDD" id="cd04859">
    <property type="entry name" value="Prim_Pol"/>
    <property type="match status" value="1"/>
</dbReference>
<organism evidence="2 3">
    <name type="scientific">Streptoalloteichus tenebrarius (strain ATCC 17920 / DSM 40477 / JCM 4838 / CBS 697.72 / NBRC 16177 / NCIMB 11028 / NRRL B-12390 / A12253. 1 / ISP 5477)</name>
    <name type="common">Streptomyces tenebrarius</name>
    <dbReference type="NCBI Taxonomy" id="1933"/>
    <lineage>
        <taxon>Bacteria</taxon>
        <taxon>Bacillati</taxon>
        <taxon>Actinomycetota</taxon>
        <taxon>Actinomycetes</taxon>
        <taxon>Pseudonocardiales</taxon>
        <taxon>Pseudonocardiaceae</taxon>
        <taxon>Streptoalloteichus</taxon>
    </lineage>
</organism>
<gene>
    <name evidence="2" type="ORF">LX15_005256</name>
</gene>
<accession>A0ABT1I1S5</accession>
<comment type="caution">
    <text evidence="2">The sequence shown here is derived from an EMBL/GenBank/DDBJ whole genome shotgun (WGS) entry which is preliminary data.</text>
</comment>
<evidence type="ECO:0000313" key="2">
    <source>
        <dbReference type="EMBL" id="MCP2261530.1"/>
    </source>
</evidence>
<name>A0ABT1I1S5_STRSD</name>
<dbReference type="Proteomes" id="UP001205311">
    <property type="component" value="Unassembled WGS sequence"/>
</dbReference>
<dbReference type="Gene3D" id="3.30.720.160">
    <property type="entry name" value="Bifunctional DNA primase/polymerase, N-terminal"/>
    <property type="match status" value="1"/>
</dbReference>
<dbReference type="InterPro" id="IPR015330">
    <property type="entry name" value="DNA_primase/pol_bifunc_N"/>
</dbReference>
<dbReference type="SMART" id="SM00943">
    <property type="entry name" value="Prim-Pol"/>
    <property type="match status" value="1"/>
</dbReference>